<feature type="compositionally biased region" description="Polar residues" evidence="1">
    <location>
        <begin position="27"/>
        <end position="43"/>
    </location>
</feature>
<feature type="compositionally biased region" description="Polar residues" evidence="1">
    <location>
        <begin position="1"/>
        <end position="10"/>
    </location>
</feature>
<feature type="compositionally biased region" description="Polar residues" evidence="1">
    <location>
        <begin position="123"/>
        <end position="156"/>
    </location>
</feature>
<evidence type="ECO:0000313" key="3">
    <source>
        <dbReference type="EMBL" id="TPX08892.1"/>
    </source>
</evidence>
<gene>
    <name evidence="3" type="ORF">E0L32_009596</name>
</gene>
<dbReference type="PANTHER" id="PTHR35391:SF3">
    <property type="entry name" value="FINGER DOMAIN PROTEIN, PUTATIVE (AFU_ORTHOLOGUE AFUA_8G04300)-RELATED"/>
    <property type="match status" value="1"/>
</dbReference>
<evidence type="ECO:0000256" key="1">
    <source>
        <dbReference type="SAM" id="MobiDB-lite"/>
    </source>
</evidence>
<dbReference type="Pfam" id="PF26082">
    <property type="entry name" value="zf-C2H2_AcuF"/>
    <property type="match status" value="1"/>
</dbReference>
<feature type="domain" description="C2H2-type" evidence="2">
    <location>
        <begin position="844"/>
        <end position="867"/>
    </location>
</feature>
<feature type="compositionally biased region" description="Polar residues" evidence="1">
    <location>
        <begin position="533"/>
        <end position="543"/>
    </location>
</feature>
<keyword evidence="4" id="KW-1185">Reference proteome</keyword>
<dbReference type="Proteomes" id="UP000319257">
    <property type="component" value="Unassembled WGS sequence"/>
</dbReference>
<feature type="domain" description="C2H2-type" evidence="2">
    <location>
        <begin position="909"/>
        <end position="929"/>
    </location>
</feature>
<dbReference type="AlphaFoldDB" id="A0A507AI83"/>
<feature type="region of interest" description="Disordered" evidence="1">
    <location>
        <begin position="563"/>
        <end position="587"/>
    </location>
</feature>
<dbReference type="OrthoDB" id="5315052at2759"/>
<proteinExistence type="predicted"/>
<name>A0A507AI83_9PEZI</name>
<dbReference type="GeneID" id="41977043"/>
<feature type="region of interest" description="Disordered" evidence="1">
    <location>
        <begin position="1108"/>
        <end position="1147"/>
    </location>
</feature>
<dbReference type="STRING" id="1093900.A0A507AI83"/>
<dbReference type="RefSeq" id="XP_030990603.1">
    <property type="nucleotide sequence ID" value="XM_031144579.1"/>
</dbReference>
<dbReference type="SMART" id="SM00355">
    <property type="entry name" value="ZnF_C2H2"/>
    <property type="match status" value="3"/>
</dbReference>
<accession>A0A507AI83</accession>
<reference evidence="3 4" key="1">
    <citation type="submission" date="2019-06" db="EMBL/GenBank/DDBJ databases">
        <title>Draft genome sequence of the filamentous fungus Phialemoniopsis curvata isolated from diesel fuel.</title>
        <authorList>
            <person name="Varaljay V.A."/>
            <person name="Lyon W.J."/>
            <person name="Crouch A.L."/>
            <person name="Drake C.E."/>
            <person name="Hollomon J.M."/>
            <person name="Nadeau L.J."/>
            <person name="Nunn H.S."/>
            <person name="Stevenson B.S."/>
            <person name="Bojanowski C.L."/>
            <person name="Crookes-Goodson W.J."/>
        </authorList>
    </citation>
    <scope>NUCLEOTIDE SEQUENCE [LARGE SCALE GENOMIC DNA]</scope>
    <source>
        <strain evidence="3 4">D216</strain>
    </source>
</reference>
<sequence>MSSLYTQYHPSQLLDESLKGRMHDPRNNSASNLQQQFHPNTPAESHHLSPFSSTTQTQSSSASPAFNGATPDESDSTLSLHYQSSDIGDDDPFFGVDFSNADVGTPSFLSNEHSPADYAGDPFSQSDVPQNPANVDAQTYPLSPSQTASIHTSSPPTEGKDSRGTFPNVLPQSISPQELTKAPKQDCIPLKLQTTSITPDTSGSNPSSDEGLVPPASAAAMRSPRLTVSMWGDAAGPIEEIAPAFHSDGGSPTTVRAGYSLDNSTVPSDVQGYAQGHAARDADGQWKRHAASGPRGLDPASRPTREVASANELDANRKSQERNQDVTDWLSRSEEAEMPQDESFVQSEGQPKAEGVPDREIATGDQTENVPQPGRTYYLEQGGQLTEEDMEIMRGACSWTDSPTLFHIQRPDTARRQPQTAAEAMRRFEKMCRDNDSILSRAATWGTRRRSLPSIPDYEGITSGNFLKKLSISRNDAPRRPSVLQGIRSLMRKPSVSQLRKRRAGVEEDESSSGPDSAGERRESKDSLAPPGHTTSWSKKQQPPSINTALLSMSQQVASIGTTHARNGSISTTPPVTSPPVTSPKSPFLRVANIRRPRSKSDLPTSHSNLVDMWKKSGGPPVAQLAKTSTMPEVDDDDDEDEDGFDDSEMKSESIELIDDITPNLEGFRQHILKCNPRLKDMNKFLVERIMYQQQQRYKLLCGARVKHLGHVQNKTCPCGPSLCIDLGGSANRLVNKNETRGIDPLDGSDDDNSPLDGAIAQESFPANIPMPPTAALPAEFECQLCFQAKKFQKPSDWTKHVHEDVQPFTCTWEKCRENKIFKRKADWVRHENEGHRHLEWWTCDVEDCRHVCYRRDNFLQHLVREHKFPEPKVKTKAAIKRAGGNDPTWIKVESCHQETRTLPQEEACRFCGSTFTTWKKLTVHLAKHMEQLSLPILRLVSRKELDADTLISPVQEPPPRNFMVTPVKTEPPPFPSTSPSAFAQPINNAMHQPYHGAPNANYMFPVQQPIAYTQPFYPNQFDGLPHTMPNIDTSMGAGHPVNPGFPDQQAFAGMTGIPVTTGSYMGGDASRYMPMAPNVEPFPEMPMNNALGLQNPSHQMQYNNMMDPGGAGLDQHYMAQTGSTSPFSHHSHSPHQGQGGSQFYSQ</sequence>
<evidence type="ECO:0000259" key="2">
    <source>
        <dbReference type="PROSITE" id="PS00028"/>
    </source>
</evidence>
<feature type="compositionally biased region" description="Basic and acidic residues" evidence="1">
    <location>
        <begin position="16"/>
        <end position="26"/>
    </location>
</feature>
<feature type="region of interest" description="Disordered" evidence="1">
    <location>
        <begin position="1"/>
        <end position="84"/>
    </location>
</feature>
<feature type="compositionally biased region" description="Acidic residues" evidence="1">
    <location>
        <begin position="633"/>
        <end position="647"/>
    </location>
</feature>
<feature type="region of interest" description="Disordered" evidence="1">
    <location>
        <begin position="106"/>
        <end position="220"/>
    </location>
</feature>
<dbReference type="EMBL" id="SKBQ01000071">
    <property type="protein sequence ID" value="TPX08892.1"/>
    <property type="molecule type" value="Genomic_DNA"/>
</dbReference>
<evidence type="ECO:0000313" key="4">
    <source>
        <dbReference type="Proteomes" id="UP000319257"/>
    </source>
</evidence>
<dbReference type="InParanoid" id="A0A507AI83"/>
<organism evidence="3 4">
    <name type="scientific">Thyridium curvatum</name>
    <dbReference type="NCBI Taxonomy" id="1093900"/>
    <lineage>
        <taxon>Eukaryota</taxon>
        <taxon>Fungi</taxon>
        <taxon>Dikarya</taxon>
        <taxon>Ascomycota</taxon>
        <taxon>Pezizomycotina</taxon>
        <taxon>Sordariomycetes</taxon>
        <taxon>Sordariomycetidae</taxon>
        <taxon>Thyridiales</taxon>
        <taxon>Thyridiaceae</taxon>
        <taxon>Thyridium</taxon>
    </lineage>
</organism>
<feature type="region of interest" description="Disordered" evidence="1">
    <location>
        <begin position="599"/>
        <end position="649"/>
    </location>
</feature>
<feature type="compositionally biased region" description="Basic and acidic residues" evidence="1">
    <location>
        <begin position="314"/>
        <end position="335"/>
    </location>
</feature>
<dbReference type="PROSITE" id="PS00028">
    <property type="entry name" value="ZINC_FINGER_C2H2_1"/>
    <property type="match status" value="2"/>
</dbReference>
<comment type="caution">
    <text evidence="3">The sequence shown here is derived from an EMBL/GenBank/DDBJ whole genome shotgun (WGS) entry which is preliminary data.</text>
</comment>
<dbReference type="PANTHER" id="PTHR35391">
    <property type="entry name" value="C2H2-TYPE DOMAIN-CONTAINING PROTEIN-RELATED"/>
    <property type="match status" value="1"/>
</dbReference>
<feature type="compositionally biased region" description="Polar residues" evidence="1">
    <location>
        <begin position="192"/>
        <end position="208"/>
    </location>
</feature>
<dbReference type="InterPro" id="IPR058925">
    <property type="entry name" value="zf-C2H2_AcuF"/>
</dbReference>
<feature type="region of interest" description="Disordered" evidence="1">
    <location>
        <begin position="740"/>
        <end position="759"/>
    </location>
</feature>
<dbReference type="InterPro" id="IPR013087">
    <property type="entry name" value="Znf_C2H2_type"/>
</dbReference>
<feature type="region of interest" description="Disordered" evidence="1">
    <location>
        <begin position="494"/>
        <end position="543"/>
    </location>
</feature>
<feature type="compositionally biased region" description="Low complexity" evidence="1">
    <location>
        <begin position="49"/>
        <end position="66"/>
    </location>
</feature>
<feature type="region of interest" description="Disordered" evidence="1">
    <location>
        <begin position="276"/>
        <end position="376"/>
    </location>
</feature>
<protein>
    <recommendedName>
        <fullName evidence="2">C2H2-type domain-containing protein</fullName>
    </recommendedName>
</protein>